<organism evidence="1 2">
    <name type="scientific">Amycolatopsis silviterrae</name>
    <dbReference type="NCBI Taxonomy" id="1656914"/>
    <lineage>
        <taxon>Bacteria</taxon>
        <taxon>Bacillati</taxon>
        <taxon>Actinomycetota</taxon>
        <taxon>Actinomycetes</taxon>
        <taxon>Pseudonocardiales</taxon>
        <taxon>Pseudonocardiaceae</taxon>
        <taxon>Amycolatopsis</taxon>
    </lineage>
</organism>
<evidence type="ECO:0000313" key="1">
    <source>
        <dbReference type="EMBL" id="MFD2474347.1"/>
    </source>
</evidence>
<dbReference type="Proteomes" id="UP001597483">
    <property type="component" value="Unassembled WGS sequence"/>
</dbReference>
<comment type="caution">
    <text evidence="1">The sequence shown here is derived from an EMBL/GenBank/DDBJ whole genome shotgun (WGS) entry which is preliminary data.</text>
</comment>
<name>A0ABW5HNI6_9PSEU</name>
<keyword evidence="2" id="KW-1185">Reference proteome</keyword>
<evidence type="ECO:0000313" key="2">
    <source>
        <dbReference type="Proteomes" id="UP001597483"/>
    </source>
</evidence>
<sequence length="70" mass="7191">MREATSTATQSSNFDLKTELVELIPSGGVATRVVMSVRELEAIRVGGAAVPASKHGLETICGASCETGAQ</sequence>
<accession>A0ABW5HNI6</accession>
<proteinExistence type="predicted"/>
<dbReference type="RefSeq" id="WP_378313553.1">
    <property type="nucleotide sequence ID" value="NZ_JBHUKS010000037.1"/>
</dbReference>
<gene>
    <name evidence="1" type="ORF">ACFSVL_43555</name>
</gene>
<dbReference type="EMBL" id="JBHUKS010000037">
    <property type="protein sequence ID" value="MFD2474347.1"/>
    <property type="molecule type" value="Genomic_DNA"/>
</dbReference>
<reference evidence="2" key="1">
    <citation type="journal article" date="2019" name="Int. J. Syst. Evol. Microbiol.">
        <title>The Global Catalogue of Microorganisms (GCM) 10K type strain sequencing project: providing services to taxonomists for standard genome sequencing and annotation.</title>
        <authorList>
            <consortium name="The Broad Institute Genomics Platform"/>
            <consortium name="The Broad Institute Genome Sequencing Center for Infectious Disease"/>
            <person name="Wu L."/>
            <person name="Ma J."/>
        </authorList>
    </citation>
    <scope>NUCLEOTIDE SEQUENCE [LARGE SCALE GENOMIC DNA]</scope>
    <source>
        <strain evidence="2">CGMCC 4.7641</strain>
    </source>
</reference>
<protein>
    <submittedName>
        <fullName evidence="1">Uncharacterized protein</fullName>
    </submittedName>
</protein>